<evidence type="ECO:0000259" key="2">
    <source>
        <dbReference type="Pfam" id="PF00535"/>
    </source>
</evidence>
<evidence type="ECO:0000313" key="3">
    <source>
        <dbReference type="EMBL" id="GLO64909.1"/>
    </source>
</evidence>
<gene>
    <name evidence="3" type="ORF">MACH08_06930</name>
</gene>
<organism evidence="3 4">
    <name type="scientific">Oceanobacillus kimchii</name>
    <dbReference type="NCBI Taxonomy" id="746691"/>
    <lineage>
        <taxon>Bacteria</taxon>
        <taxon>Bacillati</taxon>
        <taxon>Bacillota</taxon>
        <taxon>Bacilli</taxon>
        <taxon>Bacillales</taxon>
        <taxon>Bacillaceae</taxon>
        <taxon>Oceanobacillus</taxon>
    </lineage>
</organism>
<sequence>MNNFLVCIINSLNKQTFMNTLQSLKPLKSSVSEIRCINLKNNSLTKDINNPLLEQISLIDNDLGLTLNRIIEKSKATAVLFFYNTDYLQSNFSIANDTIYHIEKEYRNVTINYPALVPISTLIKYPFHSSKHLVFQEAIFPLWLSKENFSTSKILNIKPTKVNNSRSEVEKQQVIHSYSSKLNHKQAPSIAVLICAYNAESYVDTAIQSAYLQNEPADEILIMDDGSTDFTASRINQWTKFQPIRTYYQKNKGKAKALNKLLSYVNSDFILELDADDWLDYDAISTIKNYLHYLEKKYVLLYGNFRKWKQLPNDEVIYTTHAKGKQIHHKQQLFKYSLPLGPRIYRTSSLKSIHGFPTIPFEEGRLYEDVTVLHSLLDRGNFCYYDFTIYNVREHDQSITKNNHFKWRDYVKYMEQNFKTD</sequence>
<dbReference type="EMBL" id="BSKO01000001">
    <property type="protein sequence ID" value="GLO64909.1"/>
    <property type="molecule type" value="Genomic_DNA"/>
</dbReference>
<protein>
    <recommendedName>
        <fullName evidence="2">Glycosyltransferase 2-like domain-containing protein</fullName>
    </recommendedName>
</protein>
<dbReference type="PANTHER" id="PTHR22916:SF3">
    <property type="entry name" value="UDP-GLCNAC:BETAGAL BETA-1,3-N-ACETYLGLUCOSAMINYLTRANSFERASE-LIKE PROTEIN 1"/>
    <property type="match status" value="1"/>
</dbReference>
<accession>A0ABQ5TH79</accession>
<feature type="domain" description="Glycosyltransferase 2-like" evidence="2">
    <location>
        <begin position="192"/>
        <end position="299"/>
    </location>
</feature>
<comment type="similarity">
    <text evidence="1">Belongs to the glycosyltransferase 2 family.</text>
</comment>
<comment type="caution">
    <text evidence="3">The sequence shown here is derived from an EMBL/GenBank/DDBJ whole genome shotgun (WGS) entry which is preliminary data.</text>
</comment>
<dbReference type="InterPro" id="IPR001173">
    <property type="entry name" value="Glyco_trans_2-like"/>
</dbReference>
<proteinExistence type="inferred from homology"/>
<keyword evidence="4" id="KW-1185">Reference proteome</keyword>
<dbReference type="InterPro" id="IPR029044">
    <property type="entry name" value="Nucleotide-diphossugar_trans"/>
</dbReference>
<dbReference type="CDD" id="cd00761">
    <property type="entry name" value="Glyco_tranf_GTA_type"/>
    <property type="match status" value="1"/>
</dbReference>
<evidence type="ECO:0000256" key="1">
    <source>
        <dbReference type="ARBA" id="ARBA00006739"/>
    </source>
</evidence>
<dbReference type="Gene3D" id="3.90.550.10">
    <property type="entry name" value="Spore Coat Polysaccharide Biosynthesis Protein SpsA, Chain A"/>
    <property type="match status" value="1"/>
</dbReference>
<evidence type="ECO:0000313" key="4">
    <source>
        <dbReference type="Proteomes" id="UP001275436"/>
    </source>
</evidence>
<dbReference type="Pfam" id="PF00535">
    <property type="entry name" value="Glycos_transf_2"/>
    <property type="match status" value="1"/>
</dbReference>
<dbReference type="PANTHER" id="PTHR22916">
    <property type="entry name" value="GLYCOSYLTRANSFERASE"/>
    <property type="match status" value="1"/>
</dbReference>
<dbReference type="SUPFAM" id="SSF53448">
    <property type="entry name" value="Nucleotide-diphospho-sugar transferases"/>
    <property type="match status" value="1"/>
</dbReference>
<name>A0ABQ5TH79_9BACI</name>
<dbReference type="RefSeq" id="WP_317957717.1">
    <property type="nucleotide sequence ID" value="NZ_BSKO01000001.1"/>
</dbReference>
<dbReference type="Proteomes" id="UP001275436">
    <property type="component" value="Unassembled WGS sequence"/>
</dbReference>
<reference evidence="3 4" key="1">
    <citation type="submission" date="2023-02" db="EMBL/GenBank/DDBJ databases">
        <title>Oceanobacillus kimchii IFOP_LL358 isolated form Alexandrium catenella lab strain.</title>
        <authorList>
            <person name="Gajardo G."/>
            <person name="Ueki S."/>
            <person name="Maruyama F."/>
        </authorList>
    </citation>
    <scope>NUCLEOTIDE SEQUENCE [LARGE SCALE GENOMIC DNA]</scope>
    <source>
        <strain evidence="3 4">IFOP_LL358</strain>
    </source>
</reference>